<evidence type="ECO:0000256" key="3">
    <source>
        <dbReference type="ARBA" id="ARBA00005984"/>
    </source>
</evidence>
<name>A0ABS0LQU0_9LACT</name>
<keyword evidence="6" id="KW-0378">Hydrolase</keyword>
<comment type="caution">
    <text evidence="10">The sequence shown here is derived from an EMBL/GenBank/DDBJ whole genome shotgun (WGS) entry which is preliminary data.</text>
</comment>
<comment type="cofactor">
    <cofactor evidence="2">
        <name>Zn(2+)</name>
        <dbReference type="ChEBI" id="CHEBI:29105"/>
    </cofactor>
</comment>
<evidence type="ECO:0000256" key="8">
    <source>
        <dbReference type="ARBA" id="ARBA00022842"/>
    </source>
</evidence>
<keyword evidence="11" id="KW-1185">Reference proteome</keyword>
<comment type="cofactor">
    <cofactor evidence="1">
        <name>Mg(2+)</name>
        <dbReference type="ChEBI" id="CHEBI:18420"/>
    </cofactor>
</comment>
<dbReference type="PROSITE" id="PS00123">
    <property type="entry name" value="ALKALINE_PHOSPHATASE"/>
    <property type="match status" value="1"/>
</dbReference>
<dbReference type="EMBL" id="JACBXQ010000003">
    <property type="protein sequence ID" value="MBG9986527.1"/>
    <property type="molecule type" value="Genomic_DNA"/>
</dbReference>
<dbReference type="PANTHER" id="PTHR11596:SF5">
    <property type="entry name" value="ALKALINE PHOSPHATASE"/>
    <property type="match status" value="1"/>
</dbReference>
<dbReference type="RefSeq" id="WP_197115440.1">
    <property type="nucleotide sequence ID" value="NZ_JACBXQ010000003.1"/>
</dbReference>
<dbReference type="InterPro" id="IPR018299">
    <property type="entry name" value="Alkaline_phosphatase_AS"/>
</dbReference>
<dbReference type="SMART" id="SM00098">
    <property type="entry name" value="alkPPc"/>
    <property type="match status" value="1"/>
</dbReference>
<sequence length="437" mass="48606">MTKTNNFHIHTSMGQIPKNIIFVIPDGAGPSLYAAYRQYKNQGYAAFMNRIIMDDYLLGQVSTSPKNDSSKTFITVTDSAAAGTAFATGQKTYTSAISMDHKGNPIKNMAEYAKEVNKKVGIVVTADVAHATPAVFYAHATNRNEKAHIADQLLDHPASNGELKVDILMGAGTPYFKRQDRNLIQEIQQKGYIFVDNKHDLLTSKESKILGLFADYFLPKYWDMPETIPTLAEMTHCALERLSTHEEGFFLMVEASQIDRAAHLNSIASAMSEMEDYEAAWNVAIDFAKRNGETLVIAASDHDTGGFSVASKGQETFDVNPLLQMHASPEKIAQELIIHQDDEAILKKYIDWDLTPIEIATLSNSRGGMFADPYKETLSNLIQFINWRTNSGWTSFNHTGGDVNLYAYGPGWENFLGFHQNSDIGQTLINLIQNKKA</sequence>
<dbReference type="Pfam" id="PF00245">
    <property type="entry name" value="Alk_phosphatase"/>
    <property type="match status" value="1"/>
</dbReference>
<keyword evidence="4" id="KW-0597">Phosphoprotein</keyword>
<gene>
    <name evidence="10" type="ORF">HZY91_06410</name>
</gene>
<evidence type="ECO:0000256" key="1">
    <source>
        <dbReference type="ARBA" id="ARBA00001946"/>
    </source>
</evidence>
<evidence type="ECO:0000256" key="6">
    <source>
        <dbReference type="ARBA" id="ARBA00022801"/>
    </source>
</evidence>
<evidence type="ECO:0000256" key="4">
    <source>
        <dbReference type="ARBA" id="ARBA00022553"/>
    </source>
</evidence>
<evidence type="ECO:0000313" key="11">
    <source>
        <dbReference type="Proteomes" id="UP000721415"/>
    </source>
</evidence>
<keyword evidence="5" id="KW-0479">Metal-binding</keyword>
<evidence type="ECO:0000256" key="9">
    <source>
        <dbReference type="RuleBase" id="RU003946"/>
    </source>
</evidence>
<dbReference type="InterPro" id="IPR001952">
    <property type="entry name" value="Alkaline_phosphatase"/>
</dbReference>
<dbReference type="InterPro" id="IPR017850">
    <property type="entry name" value="Alkaline_phosphatase_core_sf"/>
</dbReference>
<dbReference type="PANTHER" id="PTHR11596">
    <property type="entry name" value="ALKALINE PHOSPHATASE"/>
    <property type="match status" value="1"/>
</dbReference>
<protein>
    <submittedName>
        <fullName evidence="10">Alkaline phosphatase</fullName>
    </submittedName>
</protein>
<evidence type="ECO:0000256" key="2">
    <source>
        <dbReference type="ARBA" id="ARBA00001947"/>
    </source>
</evidence>
<evidence type="ECO:0000313" key="10">
    <source>
        <dbReference type="EMBL" id="MBG9986527.1"/>
    </source>
</evidence>
<dbReference type="Gene3D" id="1.10.60.40">
    <property type="match status" value="1"/>
</dbReference>
<comment type="similarity">
    <text evidence="3 9">Belongs to the alkaline phosphatase family.</text>
</comment>
<dbReference type="CDD" id="cd16012">
    <property type="entry name" value="ALP"/>
    <property type="match status" value="1"/>
</dbReference>
<reference evidence="10 11" key="1">
    <citation type="submission" date="2020-07" db="EMBL/GenBank/DDBJ databases">
        <title>Facklamia lactis sp. nov., isolated from raw milk.</title>
        <authorList>
            <person name="Doll E.V."/>
            <person name="Huptas C."/>
            <person name="Staib L."/>
            <person name="Wenning M."/>
            <person name="Scherer S."/>
        </authorList>
    </citation>
    <scope>NUCLEOTIDE SEQUENCE [LARGE SCALE GENOMIC DNA]</scope>
    <source>
        <strain evidence="10 11">DSM 111018</strain>
    </source>
</reference>
<dbReference type="SUPFAM" id="SSF53649">
    <property type="entry name" value="Alkaline phosphatase-like"/>
    <property type="match status" value="1"/>
</dbReference>
<evidence type="ECO:0000256" key="5">
    <source>
        <dbReference type="ARBA" id="ARBA00022723"/>
    </source>
</evidence>
<keyword evidence="8" id="KW-0460">Magnesium</keyword>
<keyword evidence="7" id="KW-0862">Zinc</keyword>
<evidence type="ECO:0000256" key="7">
    <source>
        <dbReference type="ARBA" id="ARBA00022833"/>
    </source>
</evidence>
<dbReference type="Proteomes" id="UP000721415">
    <property type="component" value="Unassembled WGS sequence"/>
</dbReference>
<organism evidence="10 11">
    <name type="scientific">Facklamia lactis</name>
    <dbReference type="NCBI Taxonomy" id="2749967"/>
    <lineage>
        <taxon>Bacteria</taxon>
        <taxon>Bacillati</taxon>
        <taxon>Bacillota</taxon>
        <taxon>Bacilli</taxon>
        <taxon>Lactobacillales</taxon>
        <taxon>Aerococcaceae</taxon>
        <taxon>Facklamia</taxon>
    </lineage>
</organism>
<dbReference type="Gene3D" id="3.40.720.10">
    <property type="entry name" value="Alkaline Phosphatase, subunit A"/>
    <property type="match status" value="1"/>
</dbReference>
<accession>A0ABS0LQU0</accession>
<dbReference type="PRINTS" id="PR00113">
    <property type="entry name" value="ALKPHPHTASE"/>
</dbReference>
<proteinExistence type="inferred from homology"/>